<feature type="chain" id="PRO_5032938066" evidence="1">
    <location>
        <begin position="20"/>
        <end position="127"/>
    </location>
</feature>
<dbReference type="AlphaFoldDB" id="A0A850QBE3"/>
<reference evidence="2 3" key="1">
    <citation type="submission" date="2020-04" db="EMBL/GenBank/DDBJ databases">
        <title>Donghicola sp., a member of the Rhodobacteraceae family isolated from mangrove forest in Thailand.</title>
        <authorList>
            <person name="Charoenyingcharoen P."/>
            <person name="Yukphan P."/>
        </authorList>
    </citation>
    <scope>NUCLEOTIDE SEQUENCE [LARGE SCALE GENOMIC DNA]</scope>
    <source>
        <strain evidence="2 3">B5-SW-15</strain>
    </source>
</reference>
<evidence type="ECO:0000313" key="2">
    <source>
        <dbReference type="EMBL" id="NVO23579.1"/>
    </source>
</evidence>
<feature type="signal peptide" evidence="1">
    <location>
        <begin position="1"/>
        <end position="19"/>
    </location>
</feature>
<dbReference type="Proteomes" id="UP000592216">
    <property type="component" value="Unassembled WGS sequence"/>
</dbReference>
<dbReference type="EMBL" id="JABCJE010000003">
    <property type="protein sequence ID" value="NVO23579.1"/>
    <property type="molecule type" value="Genomic_DNA"/>
</dbReference>
<comment type="caution">
    <text evidence="2">The sequence shown here is derived from an EMBL/GenBank/DDBJ whole genome shotgun (WGS) entry which is preliminary data.</text>
</comment>
<proteinExistence type="predicted"/>
<evidence type="ECO:0000313" key="3">
    <source>
        <dbReference type="Proteomes" id="UP000592216"/>
    </source>
</evidence>
<dbReference type="RefSeq" id="WP_177157518.1">
    <property type="nucleotide sequence ID" value="NZ_JABCJE010000003.1"/>
</dbReference>
<accession>A0A850QBE3</accession>
<organism evidence="2 3">
    <name type="scientific">Donghicola mangrovi</name>
    <dbReference type="NCBI Taxonomy" id="2729614"/>
    <lineage>
        <taxon>Bacteria</taxon>
        <taxon>Pseudomonadati</taxon>
        <taxon>Pseudomonadota</taxon>
        <taxon>Alphaproteobacteria</taxon>
        <taxon>Rhodobacterales</taxon>
        <taxon>Roseobacteraceae</taxon>
        <taxon>Donghicola</taxon>
    </lineage>
</organism>
<protein>
    <submittedName>
        <fullName evidence="2">Uncharacterized protein</fullName>
    </submittedName>
</protein>
<evidence type="ECO:0000256" key="1">
    <source>
        <dbReference type="SAM" id="SignalP"/>
    </source>
</evidence>
<name>A0A850QBE3_9RHOB</name>
<gene>
    <name evidence="2" type="ORF">HJ536_09450</name>
</gene>
<keyword evidence="1" id="KW-0732">Signal</keyword>
<sequence>MKAFALVLAGLMASSTAHAGQPFEESLVECAVLIEALTGDQTPVPGQNAMLDYYVGTATNMRAEAERMRNASYVSEMAVQKRVVWEKRWEDGNWDDPANRQEVADWMQYCFKFAEHLGVEGPTPFDK</sequence>